<dbReference type="AlphaFoldDB" id="A0A061QRB7"/>
<sequence>SFNALLVNCQVPFNKSKKHRHKYGFFSYLFNKTGHKPWILRGERKCCGNPQSTVTYRKSSSIRSHMATCNDAQLLL</sequence>
<gene>
    <name evidence="1" type="ORF">TSPGSL018_27490</name>
</gene>
<accession>A0A061QRB7</accession>
<organism evidence="1">
    <name type="scientific">Tetraselmis sp. GSL018</name>
    <dbReference type="NCBI Taxonomy" id="582737"/>
    <lineage>
        <taxon>Eukaryota</taxon>
        <taxon>Viridiplantae</taxon>
        <taxon>Chlorophyta</taxon>
        <taxon>core chlorophytes</taxon>
        <taxon>Chlorodendrophyceae</taxon>
        <taxon>Chlorodendrales</taxon>
        <taxon>Chlorodendraceae</taxon>
        <taxon>Tetraselmis</taxon>
    </lineage>
</organism>
<protein>
    <submittedName>
        <fullName evidence="1">Uncharacterized protein</fullName>
    </submittedName>
</protein>
<dbReference type="EMBL" id="GBEZ01026202">
    <property type="protein sequence ID" value="JAC60984.1"/>
    <property type="molecule type" value="Transcribed_RNA"/>
</dbReference>
<proteinExistence type="predicted"/>
<name>A0A061QRB7_9CHLO</name>
<feature type="non-terminal residue" evidence="1">
    <location>
        <position position="1"/>
    </location>
</feature>
<evidence type="ECO:0000313" key="1">
    <source>
        <dbReference type="EMBL" id="JAC60984.1"/>
    </source>
</evidence>
<reference evidence="1" key="1">
    <citation type="submission" date="2014-05" db="EMBL/GenBank/DDBJ databases">
        <title>The transcriptome of the halophilic microalga Tetraselmis sp. GSL018 isolated from the Great Salt Lake, Utah.</title>
        <authorList>
            <person name="Jinkerson R.E."/>
            <person name="D'Adamo S."/>
            <person name="Posewitz M.C."/>
        </authorList>
    </citation>
    <scope>NUCLEOTIDE SEQUENCE</scope>
    <source>
        <strain evidence="1">GSL018</strain>
    </source>
</reference>